<dbReference type="EMBL" id="CP032568">
    <property type="protein sequence ID" value="AYF78715.1"/>
    <property type="molecule type" value="Genomic_DNA"/>
</dbReference>
<sequence length="66" mass="7395">MIDIDNETLALAAKELGTVTKKDTVNAALKFVVERRQRIEQILDDPYSIGIGPDIGDPEVMRQARR</sequence>
<dbReference type="InterPro" id="IPR019239">
    <property type="entry name" value="VapB_antitoxin"/>
</dbReference>
<dbReference type="Proteomes" id="UP000267164">
    <property type="component" value="Chromosome"/>
</dbReference>
<dbReference type="OrthoDB" id="4563074at2"/>
<evidence type="ECO:0000313" key="2">
    <source>
        <dbReference type="Proteomes" id="UP000267164"/>
    </source>
</evidence>
<dbReference type="Pfam" id="PF09957">
    <property type="entry name" value="VapB_antitoxin"/>
    <property type="match status" value="1"/>
</dbReference>
<keyword evidence="2" id="KW-1185">Reference proteome</keyword>
<proteinExistence type="predicted"/>
<dbReference type="AlphaFoldDB" id="A0A386ZQ90"/>
<name>A0A386ZQ90_9NOCA</name>
<evidence type="ECO:0000313" key="1">
    <source>
        <dbReference type="EMBL" id="AYF78715.1"/>
    </source>
</evidence>
<dbReference type="KEGG" id="nyu:D7D52_04370"/>
<reference evidence="1 2" key="1">
    <citation type="submission" date="2018-09" db="EMBL/GenBank/DDBJ databases">
        <title>Nocardia yunnanensis sp. nov., an actinomycete isolated from a soil sample.</title>
        <authorList>
            <person name="Zhang J."/>
        </authorList>
    </citation>
    <scope>NUCLEOTIDE SEQUENCE [LARGE SCALE GENOMIC DNA]</scope>
    <source>
        <strain evidence="1 2">CFHS0054</strain>
    </source>
</reference>
<protein>
    <submittedName>
        <fullName evidence="1">DUF2191 domain-containing protein</fullName>
    </submittedName>
</protein>
<gene>
    <name evidence="1" type="ORF">D7D52_04370</name>
</gene>
<accession>A0A386ZQ90</accession>
<organism evidence="1 2">
    <name type="scientific">Nocardia yunnanensis</name>
    <dbReference type="NCBI Taxonomy" id="2382165"/>
    <lineage>
        <taxon>Bacteria</taxon>
        <taxon>Bacillati</taxon>
        <taxon>Actinomycetota</taxon>
        <taxon>Actinomycetes</taxon>
        <taxon>Mycobacteriales</taxon>
        <taxon>Nocardiaceae</taxon>
        <taxon>Nocardia</taxon>
    </lineage>
</organism>